<dbReference type="InterPro" id="IPR050833">
    <property type="entry name" value="Poly_Biosynth_Transport"/>
</dbReference>
<feature type="transmembrane region" description="Helical" evidence="6">
    <location>
        <begin position="81"/>
        <end position="104"/>
    </location>
</feature>
<feature type="transmembrane region" description="Helical" evidence="6">
    <location>
        <begin position="156"/>
        <end position="176"/>
    </location>
</feature>
<keyword evidence="5 6" id="KW-0472">Membrane</keyword>
<comment type="subcellular location">
    <subcellularLocation>
        <location evidence="1">Cell membrane</location>
        <topology evidence="1">Multi-pass membrane protein</topology>
    </subcellularLocation>
</comment>
<keyword evidence="3 6" id="KW-0812">Transmembrane</keyword>
<evidence type="ECO:0008006" key="9">
    <source>
        <dbReference type="Google" id="ProtNLM"/>
    </source>
</evidence>
<dbReference type="EMBL" id="JAPDDS010000005">
    <property type="protein sequence ID" value="MCW1885175.1"/>
    <property type="molecule type" value="Genomic_DNA"/>
</dbReference>
<evidence type="ECO:0000256" key="6">
    <source>
        <dbReference type="SAM" id="Phobius"/>
    </source>
</evidence>
<evidence type="ECO:0000256" key="3">
    <source>
        <dbReference type="ARBA" id="ARBA00022692"/>
    </source>
</evidence>
<evidence type="ECO:0000256" key="2">
    <source>
        <dbReference type="ARBA" id="ARBA00022475"/>
    </source>
</evidence>
<evidence type="ECO:0000256" key="5">
    <source>
        <dbReference type="ARBA" id="ARBA00023136"/>
    </source>
</evidence>
<feature type="transmembrane region" description="Helical" evidence="6">
    <location>
        <begin position="39"/>
        <end position="60"/>
    </location>
</feature>
<proteinExistence type="predicted"/>
<sequence length="518" mass="56091">MNHKRLLVRGVVFSYGALAAQIIYSFASIPLALSHLSTAEFGMFGVITTVTSYLMMAEFGMTESFIRHLFECKEAKDDSRLGRFFTASALSMGVAAFVVLGAGILMANIAAPLLDIPLELRREFMLVMLGQAFIASLNMIARVIGVPLIINHRQDLLQISQIGLFTIYYVALHLSFRAGYGIYSMLINQMAGILWIIAFYTVACQRSGYFKNLWSRSLPTRKEFVDVWNYSLKTFGVQMGVVVVAGLPQLLISSLVGLDAAGKWTVCTRVFGILRQLTFKPFAIALPMLLSFFVRGDTALVARRWAHVSQLVMASSGLAIAVAAANNARFVELWSGLQTGWGPLMHVNIAFFALCQIVAGLTFGPIGFNKKFGFTGFVPVLQVLVVAGGAMLLAGKTGSGGIIAFASLSYLLGMGIAGMIYLGKITSHNPVKLFISSIGRPLLVVPLVLVCSLGIAHLAASLPGYFGLSLSIALSCLVGLPMVGYLGVSSEVRSELFAMALKPIRRFRAKRRMLPADP</sequence>
<feature type="transmembrane region" description="Helical" evidence="6">
    <location>
        <begin position="376"/>
        <end position="395"/>
    </location>
</feature>
<protein>
    <recommendedName>
        <fullName evidence="9">Membrane protein involved in the export of O-antigen and teichoic acid</fullName>
    </recommendedName>
</protein>
<feature type="transmembrane region" description="Helical" evidence="6">
    <location>
        <begin position="124"/>
        <end position="144"/>
    </location>
</feature>
<feature type="transmembrane region" description="Helical" evidence="6">
    <location>
        <begin position="345"/>
        <end position="364"/>
    </location>
</feature>
<feature type="transmembrane region" description="Helical" evidence="6">
    <location>
        <begin position="401"/>
        <end position="422"/>
    </location>
</feature>
<keyword evidence="8" id="KW-1185">Reference proteome</keyword>
<feature type="transmembrane region" description="Helical" evidence="6">
    <location>
        <begin position="12"/>
        <end position="33"/>
    </location>
</feature>
<gene>
    <name evidence="7" type="ORF">OKA04_10590</name>
</gene>
<dbReference type="RefSeq" id="WP_264501132.1">
    <property type="nucleotide sequence ID" value="NZ_JAPDDS010000005.1"/>
</dbReference>
<comment type="caution">
    <text evidence="7">The sequence shown here is derived from an EMBL/GenBank/DDBJ whole genome shotgun (WGS) entry which is preliminary data.</text>
</comment>
<evidence type="ECO:0000313" key="7">
    <source>
        <dbReference type="EMBL" id="MCW1885175.1"/>
    </source>
</evidence>
<keyword evidence="4 6" id="KW-1133">Transmembrane helix</keyword>
<reference evidence="7 8" key="1">
    <citation type="submission" date="2022-10" db="EMBL/GenBank/DDBJ databases">
        <title>Luteolibacter flavescens strain MCCC 1K03193, whole genome shotgun sequencing project.</title>
        <authorList>
            <person name="Zhao G."/>
            <person name="Shen L."/>
        </authorList>
    </citation>
    <scope>NUCLEOTIDE SEQUENCE [LARGE SCALE GENOMIC DNA]</scope>
    <source>
        <strain evidence="7 8">MCCC 1K03193</strain>
    </source>
</reference>
<feature type="transmembrane region" description="Helical" evidence="6">
    <location>
        <begin position="442"/>
        <end position="460"/>
    </location>
</feature>
<accession>A0ABT3FQC0</accession>
<dbReference type="Proteomes" id="UP001207930">
    <property type="component" value="Unassembled WGS sequence"/>
</dbReference>
<dbReference type="PANTHER" id="PTHR30250">
    <property type="entry name" value="PST FAMILY PREDICTED COLANIC ACID TRANSPORTER"/>
    <property type="match status" value="1"/>
</dbReference>
<feature type="transmembrane region" description="Helical" evidence="6">
    <location>
        <begin position="305"/>
        <end position="325"/>
    </location>
</feature>
<name>A0ABT3FQC0_9BACT</name>
<feature type="transmembrane region" description="Helical" evidence="6">
    <location>
        <begin position="239"/>
        <end position="261"/>
    </location>
</feature>
<dbReference type="PANTHER" id="PTHR30250:SF26">
    <property type="entry name" value="PSMA PROTEIN"/>
    <property type="match status" value="1"/>
</dbReference>
<evidence type="ECO:0000256" key="4">
    <source>
        <dbReference type="ARBA" id="ARBA00022989"/>
    </source>
</evidence>
<keyword evidence="2" id="KW-1003">Cell membrane</keyword>
<evidence type="ECO:0000313" key="8">
    <source>
        <dbReference type="Proteomes" id="UP001207930"/>
    </source>
</evidence>
<evidence type="ECO:0000256" key="1">
    <source>
        <dbReference type="ARBA" id="ARBA00004651"/>
    </source>
</evidence>
<feature type="transmembrane region" description="Helical" evidence="6">
    <location>
        <begin position="182"/>
        <end position="203"/>
    </location>
</feature>
<organism evidence="7 8">
    <name type="scientific">Luteolibacter flavescens</name>
    <dbReference type="NCBI Taxonomy" id="1859460"/>
    <lineage>
        <taxon>Bacteria</taxon>
        <taxon>Pseudomonadati</taxon>
        <taxon>Verrucomicrobiota</taxon>
        <taxon>Verrucomicrobiia</taxon>
        <taxon>Verrucomicrobiales</taxon>
        <taxon>Verrucomicrobiaceae</taxon>
        <taxon>Luteolibacter</taxon>
    </lineage>
</organism>
<feature type="transmembrane region" description="Helical" evidence="6">
    <location>
        <begin position="273"/>
        <end position="293"/>
    </location>
</feature>
<feature type="transmembrane region" description="Helical" evidence="6">
    <location>
        <begin position="466"/>
        <end position="488"/>
    </location>
</feature>